<dbReference type="Proteomes" id="UP000320762">
    <property type="component" value="Unassembled WGS sequence"/>
</dbReference>
<gene>
    <name evidence="1" type="ORF">BD626DRAFT_11831</name>
</gene>
<sequence length="75" mass="8338">MILPGAVSSTALLSQMLFNYLALAHIARLLHSPADRATNPSYWRRRRAVIHPFPRTHYRALSISSTPSLVIGQVA</sequence>
<comment type="caution">
    <text evidence="1">The sequence shown here is derived from an EMBL/GenBank/DDBJ whole genome shotgun (WGS) entry which is preliminary data.</text>
</comment>
<evidence type="ECO:0000313" key="1">
    <source>
        <dbReference type="EMBL" id="TRM69415.1"/>
    </source>
</evidence>
<protein>
    <submittedName>
        <fullName evidence="1">Uncharacterized protein</fullName>
    </submittedName>
</protein>
<reference evidence="1 2" key="1">
    <citation type="journal article" date="2019" name="New Phytol.">
        <title>Comparative genomics reveals unique wood-decay strategies and fruiting body development in the Schizophyllaceae.</title>
        <authorList>
            <person name="Almasi E."/>
            <person name="Sahu N."/>
            <person name="Krizsan K."/>
            <person name="Balint B."/>
            <person name="Kovacs G.M."/>
            <person name="Kiss B."/>
            <person name="Cseklye J."/>
            <person name="Drula E."/>
            <person name="Henrissat B."/>
            <person name="Nagy I."/>
            <person name="Chovatia M."/>
            <person name="Adam C."/>
            <person name="LaButti K."/>
            <person name="Lipzen A."/>
            <person name="Riley R."/>
            <person name="Grigoriev I.V."/>
            <person name="Nagy L.G."/>
        </authorList>
    </citation>
    <scope>NUCLEOTIDE SEQUENCE [LARGE SCALE GENOMIC DNA]</scope>
    <source>
        <strain evidence="1 2">NL-1724</strain>
    </source>
</reference>
<name>A0A550CX90_9AGAR</name>
<evidence type="ECO:0000313" key="2">
    <source>
        <dbReference type="Proteomes" id="UP000320762"/>
    </source>
</evidence>
<keyword evidence="2" id="KW-1185">Reference proteome</keyword>
<proteinExistence type="predicted"/>
<dbReference type="EMBL" id="VDMD01000001">
    <property type="protein sequence ID" value="TRM69415.1"/>
    <property type="molecule type" value="Genomic_DNA"/>
</dbReference>
<organism evidence="1 2">
    <name type="scientific">Schizophyllum amplum</name>
    <dbReference type="NCBI Taxonomy" id="97359"/>
    <lineage>
        <taxon>Eukaryota</taxon>
        <taxon>Fungi</taxon>
        <taxon>Dikarya</taxon>
        <taxon>Basidiomycota</taxon>
        <taxon>Agaricomycotina</taxon>
        <taxon>Agaricomycetes</taxon>
        <taxon>Agaricomycetidae</taxon>
        <taxon>Agaricales</taxon>
        <taxon>Schizophyllaceae</taxon>
        <taxon>Schizophyllum</taxon>
    </lineage>
</organism>
<accession>A0A550CX90</accession>
<dbReference type="AlphaFoldDB" id="A0A550CX90"/>